<dbReference type="Proteomes" id="UP000253772">
    <property type="component" value="Chromosome c2"/>
</dbReference>
<gene>
    <name evidence="11" type="ORF">DDF84_027405</name>
</gene>
<evidence type="ECO:0000256" key="6">
    <source>
        <dbReference type="ARBA" id="ARBA00066568"/>
    </source>
</evidence>
<dbReference type="GO" id="GO:0046872">
    <property type="term" value="F:metal ion binding"/>
    <property type="evidence" value="ECO:0007669"/>
    <property type="project" value="UniProtKB-KW"/>
</dbReference>
<keyword evidence="9" id="KW-0732">Signal</keyword>
<dbReference type="InterPro" id="IPR038536">
    <property type="entry name" value="Alkyl/aryl-sulf_dimr_sf"/>
</dbReference>
<proteinExistence type="inferred from homology"/>
<evidence type="ECO:0000256" key="8">
    <source>
        <dbReference type="ARBA" id="ARBA00075789"/>
    </source>
</evidence>
<dbReference type="InterPro" id="IPR001279">
    <property type="entry name" value="Metallo-B-lactamas"/>
</dbReference>
<reference evidence="11 12" key="1">
    <citation type="submission" date="2019-03" db="EMBL/GenBank/DDBJ databases">
        <title>Comparative insights into the high quality Complete genome sequence of highly metal resistant Cupriavidus metallidurans strain BS1 isolated from a gold-copper mine.</title>
        <authorList>
            <person name="Mazhar H.S."/>
            <person name="Rensing C."/>
        </authorList>
    </citation>
    <scope>NUCLEOTIDE SEQUENCE [LARGE SCALE GENOMIC DNA]</scope>
    <source>
        <strain evidence="11 12">BS1</strain>
    </source>
</reference>
<evidence type="ECO:0000259" key="10">
    <source>
        <dbReference type="SMART" id="SM00849"/>
    </source>
</evidence>
<feature type="chain" id="PRO_5019812259" description="Linear primary-alkylsulfatase" evidence="9">
    <location>
        <begin position="27"/>
        <end position="662"/>
    </location>
</feature>
<dbReference type="PANTHER" id="PTHR43223">
    <property type="entry name" value="ALKYL/ARYL-SULFATASE"/>
    <property type="match status" value="1"/>
</dbReference>
<dbReference type="InterPro" id="IPR036866">
    <property type="entry name" value="RibonucZ/Hydroxyglut_hydro"/>
</dbReference>
<dbReference type="InterPro" id="IPR029229">
    <property type="entry name" value="Alkyl_sulf_C"/>
</dbReference>
<dbReference type="GO" id="GO:0046983">
    <property type="term" value="F:protein dimerization activity"/>
    <property type="evidence" value="ECO:0007669"/>
    <property type="project" value="InterPro"/>
</dbReference>
<protein>
    <recommendedName>
        <fullName evidence="7">Linear primary-alkylsulfatase</fullName>
        <ecNumber evidence="6">3.1.6.21</ecNumber>
    </recommendedName>
    <alternativeName>
        <fullName evidence="8">Type III linear primary-alkylsulfatase</fullName>
    </alternativeName>
</protein>
<evidence type="ECO:0000313" key="12">
    <source>
        <dbReference type="Proteomes" id="UP000253772"/>
    </source>
</evidence>
<comment type="cofactor">
    <cofactor evidence="1">
        <name>Zn(2+)</name>
        <dbReference type="ChEBI" id="CHEBI:29105"/>
    </cofactor>
</comment>
<dbReference type="Pfam" id="PF14863">
    <property type="entry name" value="Alkyl_sulf_dimr"/>
    <property type="match status" value="1"/>
</dbReference>
<dbReference type="CDD" id="cd07710">
    <property type="entry name" value="arylsulfatase_Sdsa1-like_MBL-fold"/>
    <property type="match status" value="1"/>
</dbReference>
<dbReference type="PANTHER" id="PTHR43223:SF1">
    <property type="entry name" value="ALKYL_ARYL-SULFATASE BDS1"/>
    <property type="match status" value="1"/>
</dbReference>
<keyword evidence="2" id="KW-0479">Metal-binding</keyword>
<feature type="signal peptide" evidence="9">
    <location>
        <begin position="1"/>
        <end position="26"/>
    </location>
</feature>
<dbReference type="Gene3D" id="3.30.1050.10">
    <property type="entry name" value="SCP2 sterol-binding domain"/>
    <property type="match status" value="1"/>
</dbReference>
<evidence type="ECO:0000256" key="9">
    <source>
        <dbReference type="SAM" id="SignalP"/>
    </source>
</evidence>
<dbReference type="OrthoDB" id="9815874at2"/>
<dbReference type="Gene3D" id="1.25.40.880">
    <property type="entry name" value="Alkyl sulfatase, dimerisation domain"/>
    <property type="match status" value="1"/>
</dbReference>
<evidence type="ECO:0000256" key="5">
    <source>
        <dbReference type="ARBA" id="ARBA00033751"/>
    </source>
</evidence>
<dbReference type="SMART" id="SM00849">
    <property type="entry name" value="Lactamase_B"/>
    <property type="match status" value="1"/>
</dbReference>
<keyword evidence="4" id="KW-0862">Zinc</keyword>
<comment type="similarity">
    <text evidence="5">Belongs to the metallo-beta-lactamase superfamily. Type III sulfatase family.</text>
</comment>
<evidence type="ECO:0000256" key="4">
    <source>
        <dbReference type="ARBA" id="ARBA00022833"/>
    </source>
</evidence>
<dbReference type="InterPro" id="IPR052195">
    <property type="entry name" value="Bact_Alkyl/Aryl-Sulfatase"/>
</dbReference>
<accession>A0A482J1C6</accession>
<dbReference type="GO" id="GO:0018909">
    <property type="term" value="P:dodecyl sulfate metabolic process"/>
    <property type="evidence" value="ECO:0007669"/>
    <property type="project" value="InterPro"/>
</dbReference>
<dbReference type="EC" id="3.1.6.21" evidence="6"/>
<dbReference type="Pfam" id="PF14864">
    <property type="entry name" value="Alkyl_sulf_C"/>
    <property type="match status" value="1"/>
</dbReference>
<evidence type="ECO:0000256" key="1">
    <source>
        <dbReference type="ARBA" id="ARBA00001947"/>
    </source>
</evidence>
<dbReference type="Pfam" id="PF00753">
    <property type="entry name" value="Lactamase_B"/>
    <property type="match status" value="1"/>
</dbReference>
<dbReference type="RefSeq" id="WP_024569981.1">
    <property type="nucleotide sequence ID" value="NZ_CP037901.1"/>
</dbReference>
<evidence type="ECO:0000256" key="3">
    <source>
        <dbReference type="ARBA" id="ARBA00022801"/>
    </source>
</evidence>
<keyword evidence="3 11" id="KW-0378">Hydrolase</keyword>
<organism evidence="11 12">
    <name type="scientific">Cupriavidus metallidurans</name>
    <dbReference type="NCBI Taxonomy" id="119219"/>
    <lineage>
        <taxon>Bacteria</taxon>
        <taxon>Pseudomonadati</taxon>
        <taxon>Pseudomonadota</taxon>
        <taxon>Betaproteobacteria</taxon>
        <taxon>Burkholderiales</taxon>
        <taxon>Burkholderiaceae</taxon>
        <taxon>Cupriavidus</taxon>
    </lineage>
</organism>
<evidence type="ECO:0000256" key="2">
    <source>
        <dbReference type="ARBA" id="ARBA00022723"/>
    </source>
</evidence>
<evidence type="ECO:0000313" key="11">
    <source>
        <dbReference type="EMBL" id="QBP13359.1"/>
    </source>
</evidence>
<dbReference type="GO" id="GO:0018741">
    <property type="term" value="F:linear primary-alkylsulfatase activity"/>
    <property type="evidence" value="ECO:0007669"/>
    <property type="project" value="UniProtKB-EC"/>
</dbReference>
<dbReference type="InterPro" id="IPR029228">
    <property type="entry name" value="Alkyl_sulf_dimr"/>
</dbReference>
<evidence type="ECO:0000256" key="7">
    <source>
        <dbReference type="ARBA" id="ARBA00068034"/>
    </source>
</evidence>
<dbReference type="InterPro" id="IPR036527">
    <property type="entry name" value="SCP2_sterol-bd_dom_sf"/>
</dbReference>
<sequence>MQRKTAAIHAAISLLVGSLFPISAMAAPTETIATNDATAATRDANADVLKRLPFANRQDFEDAQRGWVGSLDSGEIRNADGRVVWNLDAYAFLRDDASPASVNPSLWRQAQLNLKHGLFKVTDHIYQVRGFDLSNMTIVEGDSGLIVIDPLLTAETARAAIDVYYKYRPKKPIVAVIYSHSHVDHFGGVKGVVSQDDVKSGKVKIYAPEGFMEEAISENIFAGNAMSRRAQYMYGALLPKGPQGQVDAGLGKTVSLGTITLIPPTDLIGKTGETRTIDGVRIEFQMAPGSEAPAEMLMYFPQWRALCAAEDATHNLHNLYTIRGAQVRDANQWWRALDETIDRYGNRTDVIFAQHHWPKWGQQNITGFLSRQRDAYKFIHDQTLRLANQGYTMTEVGERVKLPPSLASQWDLRDYYGTVNHNAKAVYQRYLGWYSGDPADLHPLPPEESAQRYVQYMGGADKILAQASKSYAQGDYRWVAQVVKHVVYADPSNQAARKLEADALEQLGYQTEAASWRSAYLVGAYELRNGVPKLQSTQTASPDMIGAMTDTMFLDFLAVRLNGERATGHDLKFNWVQPDTGKRYALSVENGVFLYKPERQFDDAGATLTMPRSALIGSLLGQTTLPAELSAGRAKVDGDPAVLKSWMGMLDKFDPQFNIVTP</sequence>
<dbReference type="SUPFAM" id="SSF56281">
    <property type="entry name" value="Metallo-hydrolase/oxidoreductase"/>
    <property type="match status" value="1"/>
</dbReference>
<dbReference type="EMBL" id="CP037901">
    <property type="protein sequence ID" value="QBP13359.1"/>
    <property type="molecule type" value="Genomic_DNA"/>
</dbReference>
<name>A0A482J1C6_9BURK</name>
<dbReference type="InterPro" id="IPR044097">
    <property type="entry name" value="Bds1/SdsA1_MBL-fold"/>
</dbReference>
<dbReference type="SUPFAM" id="SSF55718">
    <property type="entry name" value="SCP-like"/>
    <property type="match status" value="1"/>
</dbReference>
<feature type="domain" description="Metallo-beta-lactamase" evidence="10">
    <location>
        <begin position="133"/>
        <end position="355"/>
    </location>
</feature>
<dbReference type="FunFam" id="3.60.15.30:FF:000001">
    <property type="entry name" value="Alkyl/aryl-sulfatase BDS1"/>
    <property type="match status" value="1"/>
</dbReference>
<dbReference type="Gene3D" id="3.60.15.30">
    <property type="entry name" value="Metallo-beta-lactamase domain"/>
    <property type="match status" value="1"/>
</dbReference>
<dbReference type="AlphaFoldDB" id="A0A482J1C6"/>
<dbReference type="FunFam" id="1.25.40.880:FF:000001">
    <property type="entry name" value="SDS hydrolase SdsA1"/>
    <property type="match status" value="1"/>
</dbReference>